<name>A0A165V9E9_9AGAM</name>
<evidence type="ECO:0000256" key="2">
    <source>
        <dbReference type="SAM" id="Phobius"/>
    </source>
</evidence>
<evidence type="ECO:0000313" key="4">
    <source>
        <dbReference type="Proteomes" id="UP000076761"/>
    </source>
</evidence>
<dbReference type="InParanoid" id="A0A165V9E9"/>
<keyword evidence="2" id="KW-1133">Transmembrane helix</keyword>
<accession>A0A165V9E9</accession>
<protein>
    <submittedName>
        <fullName evidence="3">Uncharacterized protein</fullName>
    </submittedName>
</protein>
<evidence type="ECO:0000313" key="3">
    <source>
        <dbReference type="EMBL" id="KZT29365.1"/>
    </source>
</evidence>
<keyword evidence="2" id="KW-0472">Membrane</keyword>
<gene>
    <name evidence="3" type="ORF">NEOLEDRAFT_1166874</name>
</gene>
<dbReference type="EMBL" id="KV425554">
    <property type="protein sequence ID" value="KZT29365.1"/>
    <property type="molecule type" value="Genomic_DNA"/>
</dbReference>
<feature type="compositionally biased region" description="Pro residues" evidence="1">
    <location>
        <begin position="49"/>
        <end position="58"/>
    </location>
</feature>
<dbReference type="AlphaFoldDB" id="A0A165V9E9"/>
<proteinExistence type="predicted"/>
<dbReference type="OrthoDB" id="3252109at2759"/>
<sequence length="277" mass="30434">MTPRKRPHCHTCGSPMAGHRRHNGIVVCPEEGDQEGIEMEEDDEQPAGDAPPSPPPSPHRGGVRQVSEFSIPEDRSWHRKNPNWVTPPPRRPRPLQAEPEMPQIILPSANTPQSREGSYVSTVLGSVEPPGPEKSDEEAIMLPPEAEAATPETLVFASKMPLASVFSVTARDVNTAQRTARNLGLHTGLIPKPPEADRSRRGSRLLAQRSWWMVVGKSDTAVQHLLDAHQKEMPGRLDEEPPYAAYANRERRGMSFFQLVIAGAIGGLIVVYGLSLL</sequence>
<reference evidence="3 4" key="1">
    <citation type="journal article" date="2016" name="Mol. Biol. Evol.">
        <title>Comparative Genomics of Early-Diverging Mushroom-Forming Fungi Provides Insights into the Origins of Lignocellulose Decay Capabilities.</title>
        <authorList>
            <person name="Nagy L.G."/>
            <person name="Riley R."/>
            <person name="Tritt A."/>
            <person name="Adam C."/>
            <person name="Daum C."/>
            <person name="Floudas D."/>
            <person name="Sun H."/>
            <person name="Yadav J.S."/>
            <person name="Pangilinan J."/>
            <person name="Larsson K.H."/>
            <person name="Matsuura K."/>
            <person name="Barry K."/>
            <person name="Labutti K."/>
            <person name="Kuo R."/>
            <person name="Ohm R.A."/>
            <person name="Bhattacharya S.S."/>
            <person name="Shirouzu T."/>
            <person name="Yoshinaga Y."/>
            <person name="Martin F.M."/>
            <person name="Grigoriev I.V."/>
            <person name="Hibbett D.S."/>
        </authorList>
    </citation>
    <scope>NUCLEOTIDE SEQUENCE [LARGE SCALE GENOMIC DNA]</scope>
    <source>
        <strain evidence="3 4">HHB14362 ss-1</strain>
    </source>
</reference>
<dbReference type="Proteomes" id="UP000076761">
    <property type="component" value="Unassembled WGS sequence"/>
</dbReference>
<keyword evidence="2" id="KW-0812">Transmembrane</keyword>
<feature type="compositionally biased region" description="Acidic residues" evidence="1">
    <location>
        <begin position="30"/>
        <end position="46"/>
    </location>
</feature>
<feature type="region of interest" description="Disordered" evidence="1">
    <location>
        <begin position="1"/>
        <end position="96"/>
    </location>
</feature>
<keyword evidence="4" id="KW-1185">Reference proteome</keyword>
<organism evidence="3 4">
    <name type="scientific">Neolentinus lepideus HHB14362 ss-1</name>
    <dbReference type="NCBI Taxonomy" id="1314782"/>
    <lineage>
        <taxon>Eukaryota</taxon>
        <taxon>Fungi</taxon>
        <taxon>Dikarya</taxon>
        <taxon>Basidiomycota</taxon>
        <taxon>Agaricomycotina</taxon>
        <taxon>Agaricomycetes</taxon>
        <taxon>Gloeophyllales</taxon>
        <taxon>Gloeophyllaceae</taxon>
        <taxon>Neolentinus</taxon>
    </lineage>
</organism>
<feature type="transmembrane region" description="Helical" evidence="2">
    <location>
        <begin position="256"/>
        <end position="275"/>
    </location>
</feature>
<evidence type="ECO:0000256" key="1">
    <source>
        <dbReference type="SAM" id="MobiDB-lite"/>
    </source>
</evidence>